<reference evidence="2 3" key="1">
    <citation type="submission" date="2020-08" db="EMBL/GenBank/DDBJ databases">
        <title>Genome public.</title>
        <authorList>
            <person name="Liu C."/>
            <person name="Sun Q."/>
        </authorList>
    </citation>
    <scope>NUCLEOTIDE SEQUENCE [LARGE SCALE GENOMIC DNA]</scope>
    <source>
        <strain evidence="2 3">NSJ-71</strain>
    </source>
</reference>
<comment type="caution">
    <text evidence="2">The sequence shown here is derived from an EMBL/GenBank/DDBJ whole genome shotgun (WGS) entry which is preliminary data.</text>
</comment>
<dbReference type="Gene3D" id="3.40.50.620">
    <property type="entry name" value="HUPs"/>
    <property type="match status" value="1"/>
</dbReference>
<accession>A0ABR7HKV7</accession>
<dbReference type="SUPFAM" id="SSF52402">
    <property type="entry name" value="Adenine nucleotide alpha hydrolases-like"/>
    <property type="match status" value="1"/>
</dbReference>
<evidence type="ECO:0000313" key="2">
    <source>
        <dbReference type="EMBL" id="MBC5728170.1"/>
    </source>
</evidence>
<keyword evidence="1" id="KW-0812">Transmembrane</keyword>
<dbReference type="RefSeq" id="WP_186935335.1">
    <property type="nucleotide sequence ID" value="NZ_JACOPS010000002.1"/>
</dbReference>
<sequence>MSSERKLNIICWSGGKDSTATIVLAHELGIPIDLIVISLLWFDKKRRIYAEYPEVIEWIFSYAIPLFESWGYKVKVIESDKDYMHWFYHTIERTEHEDRKSKLSGWLIGGMCAMNREKINPIKRYLKSLGRNYQEYIGIAADEPKRLERVHRKGQISLLEQKGIIEEQTYDILRPYSLISPTYKFSKRGGCWFCPNQKVKEFAYLKTNHPELWAELVTFDSVPNKVSEGFKYGKTFKEISDKVDAYIANPPPVQLSLFDFIYEEM</sequence>
<dbReference type="Proteomes" id="UP000636755">
    <property type="component" value="Unassembled WGS sequence"/>
</dbReference>
<evidence type="ECO:0000313" key="3">
    <source>
        <dbReference type="Proteomes" id="UP000636755"/>
    </source>
</evidence>
<dbReference type="EMBL" id="JACOPS010000002">
    <property type="protein sequence ID" value="MBC5728170.1"/>
    <property type="molecule type" value="Genomic_DNA"/>
</dbReference>
<keyword evidence="3" id="KW-1185">Reference proteome</keyword>
<organism evidence="2 3">
    <name type="scientific">Ruminococcus intestinalis</name>
    <dbReference type="NCBI Taxonomy" id="2763066"/>
    <lineage>
        <taxon>Bacteria</taxon>
        <taxon>Bacillati</taxon>
        <taxon>Bacillota</taxon>
        <taxon>Clostridia</taxon>
        <taxon>Eubacteriales</taxon>
        <taxon>Oscillospiraceae</taxon>
        <taxon>Ruminococcus</taxon>
    </lineage>
</organism>
<protein>
    <recommendedName>
        <fullName evidence="4">Phosphoadenosine phosphosulphate reductase domain-containing protein</fullName>
    </recommendedName>
</protein>
<name>A0ABR7HKV7_9FIRM</name>
<keyword evidence="1" id="KW-0472">Membrane</keyword>
<keyword evidence="1" id="KW-1133">Transmembrane helix</keyword>
<evidence type="ECO:0008006" key="4">
    <source>
        <dbReference type="Google" id="ProtNLM"/>
    </source>
</evidence>
<gene>
    <name evidence="2" type="ORF">H8R91_06495</name>
</gene>
<evidence type="ECO:0000256" key="1">
    <source>
        <dbReference type="SAM" id="Phobius"/>
    </source>
</evidence>
<dbReference type="InterPro" id="IPR014729">
    <property type="entry name" value="Rossmann-like_a/b/a_fold"/>
</dbReference>
<feature type="transmembrane region" description="Helical" evidence="1">
    <location>
        <begin position="20"/>
        <end position="42"/>
    </location>
</feature>
<proteinExistence type="predicted"/>